<reference evidence="1 2" key="1">
    <citation type="journal article" date="2019" name="Sci. Rep.">
        <title>Orb-weaving spider Araneus ventricosus genome elucidates the spidroin gene catalogue.</title>
        <authorList>
            <person name="Kono N."/>
            <person name="Nakamura H."/>
            <person name="Ohtoshi R."/>
            <person name="Moran D.A.P."/>
            <person name="Shinohara A."/>
            <person name="Yoshida Y."/>
            <person name="Fujiwara M."/>
            <person name="Mori M."/>
            <person name="Tomita M."/>
            <person name="Arakawa K."/>
        </authorList>
    </citation>
    <scope>NUCLEOTIDE SEQUENCE [LARGE SCALE GENOMIC DNA]</scope>
</reference>
<proteinExistence type="predicted"/>
<sequence length="107" mass="12762">MFQILCNQASSSASTFLVLLLKRRNGRIPAAVIDAIDINIFFPLELRYRRNRMKNHRRDLQSLFSFIFRTDRIQLKYEFPNITSRDVEENHQPHFYSPHHHFCLGGK</sequence>
<dbReference type="EMBL" id="BGPR01006117">
    <property type="protein sequence ID" value="GBN16199.1"/>
    <property type="molecule type" value="Genomic_DNA"/>
</dbReference>
<comment type="caution">
    <text evidence="1">The sequence shown here is derived from an EMBL/GenBank/DDBJ whole genome shotgun (WGS) entry which is preliminary data.</text>
</comment>
<dbReference type="Proteomes" id="UP000499080">
    <property type="component" value="Unassembled WGS sequence"/>
</dbReference>
<name>A0A4Y2LP18_ARAVE</name>
<gene>
    <name evidence="1" type="ORF">AVEN_270099_1</name>
</gene>
<evidence type="ECO:0000313" key="1">
    <source>
        <dbReference type="EMBL" id="GBN16199.1"/>
    </source>
</evidence>
<evidence type="ECO:0000313" key="2">
    <source>
        <dbReference type="Proteomes" id="UP000499080"/>
    </source>
</evidence>
<dbReference type="AlphaFoldDB" id="A0A4Y2LP18"/>
<accession>A0A4Y2LP18</accession>
<keyword evidence="2" id="KW-1185">Reference proteome</keyword>
<organism evidence="1 2">
    <name type="scientific">Araneus ventricosus</name>
    <name type="common">Orbweaver spider</name>
    <name type="synonym">Epeira ventricosa</name>
    <dbReference type="NCBI Taxonomy" id="182803"/>
    <lineage>
        <taxon>Eukaryota</taxon>
        <taxon>Metazoa</taxon>
        <taxon>Ecdysozoa</taxon>
        <taxon>Arthropoda</taxon>
        <taxon>Chelicerata</taxon>
        <taxon>Arachnida</taxon>
        <taxon>Araneae</taxon>
        <taxon>Araneomorphae</taxon>
        <taxon>Entelegynae</taxon>
        <taxon>Araneoidea</taxon>
        <taxon>Araneidae</taxon>
        <taxon>Araneus</taxon>
    </lineage>
</organism>
<protein>
    <submittedName>
        <fullName evidence="1">Uncharacterized protein</fullName>
    </submittedName>
</protein>